<feature type="signal peptide" evidence="1">
    <location>
        <begin position="1"/>
        <end position="18"/>
    </location>
</feature>
<dbReference type="Proteomes" id="UP001244207">
    <property type="component" value="Unassembled WGS sequence"/>
</dbReference>
<proteinExistence type="predicted"/>
<dbReference type="AlphaFoldDB" id="A0AAD8UAH6"/>
<gene>
    <name evidence="2" type="ORF">BDZ83DRAFT_638627</name>
</gene>
<dbReference type="RefSeq" id="XP_060359402.1">
    <property type="nucleotide sequence ID" value="XM_060509374.1"/>
</dbReference>
<dbReference type="GeneID" id="85393273"/>
<comment type="caution">
    <text evidence="2">The sequence shown here is derived from an EMBL/GenBank/DDBJ whole genome shotgun (WGS) entry which is preliminary data.</text>
</comment>
<evidence type="ECO:0008006" key="4">
    <source>
        <dbReference type="Google" id="ProtNLM"/>
    </source>
</evidence>
<evidence type="ECO:0000256" key="1">
    <source>
        <dbReference type="SAM" id="SignalP"/>
    </source>
</evidence>
<name>A0AAD8UAH6_GLOAC</name>
<evidence type="ECO:0000313" key="2">
    <source>
        <dbReference type="EMBL" id="KAK1712284.1"/>
    </source>
</evidence>
<organism evidence="2 3">
    <name type="scientific">Glomerella acutata</name>
    <name type="common">Colletotrichum acutatum</name>
    <dbReference type="NCBI Taxonomy" id="27357"/>
    <lineage>
        <taxon>Eukaryota</taxon>
        <taxon>Fungi</taxon>
        <taxon>Dikarya</taxon>
        <taxon>Ascomycota</taxon>
        <taxon>Pezizomycotina</taxon>
        <taxon>Sordariomycetes</taxon>
        <taxon>Hypocreomycetidae</taxon>
        <taxon>Glomerellales</taxon>
        <taxon>Glomerellaceae</taxon>
        <taxon>Colletotrichum</taxon>
        <taxon>Colletotrichum acutatum species complex</taxon>
    </lineage>
</organism>
<keyword evidence="3" id="KW-1185">Reference proteome</keyword>
<reference evidence="2" key="1">
    <citation type="submission" date="2021-12" db="EMBL/GenBank/DDBJ databases">
        <title>Comparative genomics, transcriptomics and evolutionary studies reveal genomic signatures of adaptation to plant cell wall in hemibiotrophic fungi.</title>
        <authorList>
            <consortium name="DOE Joint Genome Institute"/>
            <person name="Baroncelli R."/>
            <person name="Diaz J.F."/>
            <person name="Benocci T."/>
            <person name="Peng M."/>
            <person name="Battaglia E."/>
            <person name="Haridas S."/>
            <person name="Andreopoulos W."/>
            <person name="Labutti K."/>
            <person name="Pangilinan J."/>
            <person name="Floch G.L."/>
            <person name="Makela M.R."/>
            <person name="Henrissat B."/>
            <person name="Grigoriev I.V."/>
            <person name="Crouch J.A."/>
            <person name="De Vries R.P."/>
            <person name="Sukno S.A."/>
            <person name="Thon M.R."/>
        </authorList>
    </citation>
    <scope>NUCLEOTIDE SEQUENCE</scope>
    <source>
        <strain evidence="2">CBS 112980</strain>
    </source>
</reference>
<feature type="chain" id="PRO_5041995641" description="Secreted protein" evidence="1">
    <location>
        <begin position="19"/>
        <end position="77"/>
    </location>
</feature>
<keyword evidence="1" id="KW-0732">Signal</keyword>
<evidence type="ECO:0000313" key="3">
    <source>
        <dbReference type="Proteomes" id="UP001244207"/>
    </source>
</evidence>
<dbReference type="EMBL" id="JAHMHS010000148">
    <property type="protein sequence ID" value="KAK1712284.1"/>
    <property type="molecule type" value="Genomic_DNA"/>
</dbReference>
<protein>
    <recommendedName>
        <fullName evidence="4">Secreted protein</fullName>
    </recommendedName>
</protein>
<sequence length="77" mass="8670">MFLGWISSLAGYYWLASSQPPQFWVAAGGVFRSASRVFDRTNTKQSRPYCQFQVGTHCKYSQATSSRQKVLDVQQAG</sequence>
<accession>A0AAD8UAH6</accession>